<evidence type="ECO:0000256" key="1">
    <source>
        <dbReference type="SAM" id="SignalP"/>
    </source>
</evidence>
<dbReference type="OrthoDB" id="6402870at2"/>
<dbReference type="Proteomes" id="UP000294832">
    <property type="component" value="Unassembled WGS sequence"/>
</dbReference>
<name>A0A4R2F0Z4_9GAMM</name>
<feature type="chain" id="PRO_5020968669" description="Membrane-bound lysozyme inhibitor of c-type lysozyme MliC" evidence="1">
    <location>
        <begin position="21"/>
        <end position="137"/>
    </location>
</feature>
<dbReference type="EMBL" id="SLWF01000076">
    <property type="protein sequence ID" value="TCN75455.1"/>
    <property type="molecule type" value="Genomic_DNA"/>
</dbReference>
<keyword evidence="1" id="KW-0732">Signal</keyword>
<gene>
    <name evidence="2" type="ORF">EDC91_1761</name>
</gene>
<evidence type="ECO:0000313" key="3">
    <source>
        <dbReference type="Proteomes" id="UP000294832"/>
    </source>
</evidence>
<feature type="signal peptide" evidence="1">
    <location>
        <begin position="1"/>
        <end position="20"/>
    </location>
</feature>
<proteinExistence type="predicted"/>
<comment type="caution">
    <text evidence="2">The sequence shown here is derived from an EMBL/GenBank/DDBJ whole genome shotgun (WGS) entry which is preliminary data.</text>
</comment>
<dbReference type="RefSeq" id="WP_133040743.1">
    <property type="nucleotide sequence ID" value="NZ_SLWF01000076.1"/>
</dbReference>
<reference evidence="2 3" key="1">
    <citation type="submission" date="2019-03" db="EMBL/GenBank/DDBJ databases">
        <title>Freshwater and sediment microbial communities from various areas in North America, analyzing microbe dynamics in response to fracking.</title>
        <authorList>
            <person name="Lamendella R."/>
        </authorList>
    </citation>
    <scope>NUCLEOTIDE SEQUENCE [LARGE SCALE GENOMIC DNA]</scope>
    <source>
        <strain evidence="2 3">74A</strain>
    </source>
</reference>
<evidence type="ECO:0008006" key="4">
    <source>
        <dbReference type="Google" id="ProtNLM"/>
    </source>
</evidence>
<sequence length="137" mass="15047">MALGKIWVALSSLSVVLLVAGCDDTVQTQNKFSATEICKATMATALQHDLSTISLVDKNGKLVYVSYTDPTDSSQSIYRCRLDGDHVLWAPTKGQWQNQTAGQISYIANYNQLTITETNANGQKHSNQYKLSELKSS</sequence>
<evidence type="ECO:0000313" key="2">
    <source>
        <dbReference type="EMBL" id="TCN75455.1"/>
    </source>
</evidence>
<dbReference type="AlphaFoldDB" id="A0A4R2F0Z4"/>
<organism evidence="2 3">
    <name type="scientific">Shewanella fodinae</name>
    <dbReference type="NCBI Taxonomy" id="552357"/>
    <lineage>
        <taxon>Bacteria</taxon>
        <taxon>Pseudomonadati</taxon>
        <taxon>Pseudomonadota</taxon>
        <taxon>Gammaproteobacteria</taxon>
        <taxon>Alteromonadales</taxon>
        <taxon>Shewanellaceae</taxon>
        <taxon>Shewanella</taxon>
    </lineage>
</organism>
<keyword evidence="3" id="KW-1185">Reference proteome</keyword>
<protein>
    <recommendedName>
        <fullName evidence="4">Membrane-bound lysozyme inhibitor of c-type lysozyme MliC</fullName>
    </recommendedName>
</protein>
<accession>A0A4R2F0Z4</accession>
<dbReference type="PROSITE" id="PS51257">
    <property type="entry name" value="PROKAR_LIPOPROTEIN"/>
    <property type="match status" value="1"/>
</dbReference>